<evidence type="ECO:0000313" key="1">
    <source>
        <dbReference type="EMBL" id="MDX6189908.1"/>
    </source>
</evidence>
<protein>
    <submittedName>
        <fullName evidence="1">Uncharacterized protein</fullName>
    </submittedName>
</protein>
<gene>
    <name evidence="1" type="ORF">SGQ83_11155</name>
</gene>
<dbReference type="Proteomes" id="UP001273350">
    <property type="component" value="Unassembled WGS sequence"/>
</dbReference>
<name>A0ABU4RBD5_9FLAO</name>
<comment type="caution">
    <text evidence="1">The sequence shown here is derived from an EMBL/GenBank/DDBJ whole genome shotgun (WGS) entry which is preliminary data.</text>
</comment>
<evidence type="ECO:0000313" key="2">
    <source>
        <dbReference type="Proteomes" id="UP001273350"/>
    </source>
</evidence>
<proteinExistence type="predicted"/>
<dbReference type="EMBL" id="JAWXVI010000006">
    <property type="protein sequence ID" value="MDX6189908.1"/>
    <property type="molecule type" value="Genomic_DNA"/>
</dbReference>
<sequence>MKQNLIIIAFVFGVVFATHAQMAQKIGDNPMTLNPSAIFETESVTKGLLPPRMTTIQRNAIASPPAGLVVYNTTTNLLEIYNGTIWSGGHNIPKEYVAIPPSGTINASNTQSQIFIMSNCDTCNPTILLPTEATNGLEHIIRNRTTSTITFMKPPSVSGNKPVSFIANSNSAVEATSFILAAYKTITIVFFDYDANDSFSGTWYFFD</sequence>
<reference evidence="1 2" key="1">
    <citation type="submission" date="2023-11" db="EMBL/GenBank/DDBJ databases">
        <title>Unpublished Manusciprt.</title>
        <authorList>
            <person name="Saticioglu I.B."/>
            <person name="Ay H."/>
            <person name="Ajmi N."/>
            <person name="Altun S."/>
            <person name="Duman M."/>
        </authorList>
    </citation>
    <scope>NUCLEOTIDE SEQUENCE [LARGE SCALE GENOMIC DNA]</scope>
    <source>
        <strain evidence="1 2">Fl-318</strain>
    </source>
</reference>
<organism evidence="1 2">
    <name type="scientific">Flavobacterium cupriresistens</name>
    <dbReference type="NCBI Taxonomy" id="2893885"/>
    <lineage>
        <taxon>Bacteria</taxon>
        <taxon>Pseudomonadati</taxon>
        <taxon>Bacteroidota</taxon>
        <taxon>Flavobacteriia</taxon>
        <taxon>Flavobacteriales</taxon>
        <taxon>Flavobacteriaceae</taxon>
        <taxon>Flavobacterium</taxon>
    </lineage>
</organism>
<keyword evidence="2" id="KW-1185">Reference proteome</keyword>
<dbReference type="RefSeq" id="WP_230003075.1">
    <property type="nucleotide sequence ID" value="NZ_CP087134.1"/>
</dbReference>
<accession>A0ABU4RBD5</accession>